<evidence type="ECO:0000313" key="2">
    <source>
        <dbReference type="Proteomes" id="UP001208689"/>
    </source>
</evidence>
<sequence length="114" mass="13438">MTEKEGIENDASVDNLHHSFLSNLCIRFRLFRLFQLGSKMIVLEIYEEFMGLMFLTDYHKIAFDSLHRIMLSFTDAWGKKSAGKVDSTQPLTRHQFQEIIEVANVEFPHYEEKH</sequence>
<name>A0ABY6HWL8_9ARCH</name>
<dbReference type="Proteomes" id="UP001208689">
    <property type="component" value="Chromosome"/>
</dbReference>
<keyword evidence="2" id="KW-1185">Reference proteome</keyword>
<gene>
    <name evidence="1" type="ORF">NEF87_003239</name>
</gene>
<accession>A0ABY6HWL8</accession>
<reference evidence="1" key="1">
    <citation type="submission" date="2022-09" db="EMBL/GenBank/DDBJ databases">
        <title>Actin cytoskeleton and complex cell architecture in an #Asgard archaeon.</title>
        <authorList>
            <person name="Ponce Toledo R.I."/>
            <person name="Schleper C."/>
            <person name="Rodrigues Oliveira T."/>
            <person name="Wollweber F."/>
            <person name="Xu J."/>
            <person name="Rittmann S."/>
            <person name="Klingl A."/>
            <person name="Pilhofer M."/>
        </authorList>
    </citation>
    <scope>NUCLEOTIDE SEQUENCE</scope>
    <source>
        <strain evidence="1">B-35</strain>
    </source>
</reference>
<proteinExistence type="predicted"/>
<evidence type="ECO:0000313" key="1">
    <source>
        <dbReference type="EMBL" id="UYP46954.1"/>
    </source>
</evidence>
<dbReference type="EMBL" id="CP104013">
    <property type="protein sequence ID" value="UYP46954.1"/>
    <property type="molecule type" value="Genomic_DNA"/>
</dbReference>
<protein>
    <submittedName>
        <fullName evidence="1">Uncharacterized protein</fullName>
    </submittedName>
</protein>
<organism evidence="1 2">
    <name type="scientific">Candidatus Lokiarchaeum ossiferum</name>
    <dbReference type="NCBI Taxonomy" id="2951803"/>
    <lineage>
        <taxon>Archaea</taxon>
        <taxon>Promethearchaeati</taxon>
        <taxon>Promethearchaeota</taxon>
        <taxon>Promethearchaeia</taxon>
        <taxon>Promethearchaeales</taxon>
        <taxon>Promethearchaeaceae</taxon>
        <taxon>Candidatus Lokiarchaeum</taxon>
    </lineage>
</organism>